<keyword evidence="1" id="KW-0472">Membrane</keyword>
<keyword evidence="1" id="KW-0812">Transmembrane</keyword>
<proteinExistence type="predicted"/>
<dbReference type="AlphaFoldDB" id="A0A0Q0JD55"/>
<protein>
    <submittedName>
        <fullName evidence="2">Uncharacterized protein</fullName>
    </submittedName>
</protein>
<keyword evidence="1" id="KW-1133">Transmembrane helix</keyword>
<evidence type="ECO:0000313" key="3">
    <source>
        <dbReference type="Proteomes" id="UP000050266"/>
    </source>
</evidence>
<dbReference type="Proteomes" id="UP000050266">
    <property type="component" value="Unassembled WGS sequence"/>
</dbReference>
<comment type="caution">
    <text evidence="2">The sequence shown here is derived from an EMBL/GenBank/DDBJ whole genome shotgun (WGS) entry which is preliminary data.</text>
</comment>
<gene>
    <name evidence="2" type="ORF">ALO41_200271</name>
</gene>
<evidence type="ECO:0000256" key="1">
    <source>
        <dbReference type="SAM" id="Phobius"/>
    </source>
</evidence>
<sequence>MGDTAFGILVMGTIFVVMGGVGLTYAWPDLKRIGRKHAHRHP</sequence>
<reference evidence="2 3" key="1">
    <citation type="submission" date="2015-09" db="EMBL/GenBank/DDBJ databases">
        <title>Genome announcement of multiple Pseudomonas syringae strains.</title>
        <authorList>
            <person name="Thakur S."/>
            <person name="Wang P.W."/>
            <person name="Gong Y."/>
            <person name="Weir B.S."/>
            <person name="Guttman D.S."/>
        </authorList>
    </citation>
    <scope>NUCLEOTIDE SEQUENCE [LARGE SCALE GENOMIC DNA]</scope>
    <source>
        <strain evidence="2 3">ICMP3962</strain>
    </source>
</reference>
<accession>A0A0Q0JD55</accession>
<organism evidence="2 3">
    <name type="scientific">Pseudomonas amygdali pv. ulmi</name>
    <dbReference type="NCBI Taxonomy" id="251720"/>
    <lineage>
        <taxon>Bacteria</taxon>
        <taxon>Pseudomonadati</taxon>
        <taxon>Pseudomonadota</taxon>
        <taxon>Gammaproteobacteria</taxon>
        <taxon>Pseudomonadales</taxon>
        <taxon>Pseudomonadaceae</taxon>
        <taxon>Pseudomonas</taxon>
        <taxon>Pseudomonas amygdali</taxon>
    </lineage>
</organism>
<dbReference type="EMBL" id="LJRQ01000195">
    <property type="protein sequence ID" value="KPZ12423.1"/>
    <property type="molecule type" value="Genomic_DNA"/>
</dbReference>
<dbReference type="PATRIC" id="fig|251720.4.peg.1962"/>
<feature type="transmembrane region" description="Helical" evidence="1">
    <location>
        <begin position="6"/>
        <end position="27"/>
    </location>
</feature>
<name>A0A0Q0JD55_PSEA0</name>
<evidence type="ECO:0000313" key="2">
    <source>
        <dbReference type="EMBL" id="KPZ12423.1"/>
    </source>
</evidence>